<dbReference type="PANTHER" id="PTHR46079">
    <property type="entry name" value="FERM DOMAIN-CONTAINING PROTEIN 4"/>
    <property type="match status" value="1"/>
</dbReference>
<evidence type="ECO:0000256" key="1">
    <source>
        <dbReference type="SAM" id="Coils"/>
    </source>
</evidence>
<dbReference type="GO" id="GO:0090162">
    <property type="term" value="P:establishment of epithelial cell polarity"/>
    <property type="evidence" value="ECO:0007669"/>
    <property type="project" value="InterPro"/>
</dbReference>
<comment type="caution">
    <text evidence="4">The sequence shown here is derived from an EMBL/GenBank/DDBJ whole genome shotgun (WGS) entry which is preliminary data.</text>
</comment>
<evidence type="ECO:0000313" key="5">
    <source>
        <dbReference type="Proteomes" id="UP000215902"/>
    </source>
</evidence>
<reference evidence="4 5" key="1">
    <citation type="submission" date="2017-06" db="EMBL/GenBank/DDBJ databases">
        <title>A platform for efficient transgenesis in Macrostomum lignano, a flatworm model organism for stem cell research.</title>
        <authorList>
            <person name="Berezikov E."/>
        </authorList>
    </citation>
    <scope>NUCLEOTIDE SEQUENCE [LARGE SCALE GENOMIC DNA]</scope>
    <source>
        <strain evidence="4">DV1</strain>
        <tissue evidence="4">Whole organism</tissue>
    </source>
</reference>
<feature type="compositionally biased region" description="Low complexity" evidence="2">
    <location>
        <begin position="476"/>
        <end position="494"/>
    </location>
</feature>
<dbReference type="SUPFAM" id="SSF50729">
    <property type="entry name" value="PH domain-like"/>
    <property type="match status" value="1"/>
</dbReference>
<evidence type="ECO:0000313" key="4">
    <source>
        <dbReference type="EMBL" id="PAA89842.1"/>
    </source>
</evidence>
<accession>A0A267GX10</accession>
<feature type="region of interest" description="Disordered" evidence="2">
    <location>
        <begin position="188"/>
        <end position="208"/>
    </location>
</feature>
<dbReference type="STRING" id="282301.A0A267GX10"/>
<dbReference type="SUPFAM" id="SSF47031">
    <property type="entry name" value="Second domain of FERM"/>
    <property type="match status" value="1"/>
</dbReference>
<dbReference type="Proteomes" id="UP000215902">
    <property type="component" value="Unassembled WGS sequence"/>
</dbReference>
<keyword evidence="1" id="KW-0175">Coiled coil</keyword>
<feature type="compositionally biased region" description="Low complexity" evidence="2">
    <location>
        <begin position="567"/>
        <end position="578"/>
    </location>
</feature>
<dbReference type="Gene3D" id="2.30.29.30">
    <property type="entry name" value="Pleckstrin-homology domain (PH domain)/Phosphotyrosine-binding domain (PTB)"/>
    <property type="match status" value="1"/>
</dbReference>
<dbReference type="PANTHER" id="PTHR46079:SF2">
    <property type="entry name" value="FERM DOMAIN-CONTAINING PROTEIN"/>
    <property type="match status" value="1"/>
</dbReference>
<dbReference type="EMBL" id="NIVC01000136">
    <property type="protein sequence ID" value="PAA89842.1"/>
    <property type="molecule type" value="Genomic_DNA"/>
</dbReference>
<keyword evidence="5" id="KW-1185">Reference proteome</keyword>
<dbReference type="AlphaFoldDB" id="A0A267GX10"/>
<dbReference type="InterPro" id="IPR014352">
    <property type="entry name" value="FERM/acyl-CoA-bd_prot_sf"/>
</dbReference>
<proteinExistence type="predicted"/>
<feature type="region of interest" description="Disordered" evidence="2">
    <location>
        <begin position="425"/>
        <end position="501"/>
    </location>
</feature>
<dbReference type="Gene3D" id="1.20.80.10">
    <property type="match status" value="1"/>
</dbReference>
<feature type="region of interest" description="Disordered" evidence="2">
    <location>
        <begin position="856"/>
        <end position="880"/>
    </location>
</feature>
<feature type="region of interest" description="Disordered" evidence="2">
    <location>
        <begin position="968"/>
        <end position="995"/>
    </location>
</feature>
<dbReference type="InterPro" id="IPR047176">
    <property type="entry name" value="FRMD4A/B"/>
</dbReference>
<feature type="region of interest" description="Disordered" evidence="2">
    <location>
        <begin position="558"/>
        <end position="578"/>
    </location>
</feature>
<protein>
    <recommendedName>
        <fullName evidence="3">FERM domain-containing protein</fullName>
    </recommendedName>
</protein>
<dbReference type="InterPro" id="IPR000299">
    <property type="entry name" value="FERM_domain"/>
</dbReference>
<feature type="domain" description="FERM" evidence="3">
    <location>
        <begin position="8"/>
        <end position="389"/>
    </location>
</feature>
<organism evidence="4 5">
    <name type="scientific">Macrostomum lignano</name>
    <dbReference type="NCBI Taxonomy" id="282301"/>
    <lineage>
        <taxon>Eukaryota</taxon>
        <taxon>Metazoa</taxon>
        <taxon>Spiralia</taxon>
        <taxon>Lophotrochozoa</taxon>
        <taxon>Platyhelminthes</taxon>
        <taxon>Rhabditophora</taxon>
        <taxon>Macrostomorpha</taxon>
        <taxon>Macrostomida</taxon>
        <taxon>Macrostomidae</taxon>
        <taxon>Macrostomum</taxon>
    </lineage>
</organism>
<feature type="coiled-coil region" evidence="1">
    <location>
        <begin position="657"/>
        <end position="684"/>
    </location>
</feature>
<dbReference type="PROSITE" id="PS50057">
    <property type="entry name" value="FERM_3"/>
    <property type="match status" value="1"/>
</dbReference>
<evidence type="ECO:0000259" key="3">
    <source>
        <dbReference type="PROSITE" id="PS50057"/>
    </source>
</evidence>
<dbReference type="OrthoDB" id="10063592at2759"/>
<sequence length="995" mass="104910">MYTNAERKKIEIIFLNEEILPIFVTPKLQVAELLDLAASHLGLRDRRGLWLRLADSAGDDKDTAGAAWLSTSPGSRVLDNDAVRKRSSQLALRVKHLPPAGQHRQSDDSAWRRQLMLECLRRRRHGAASSAQAAASTRCDRCRREAEDDEVALAAMAMQAELGDLETAGESRALDFLRRRCHLPAVEAPTTRKSDLDGPEQGGSGPTWLESRAMSAYAQLRGAPPEAATCAYLDLASARLPDYGCNTARLFFAAGHSDSAIGGSLASGHQTLCLSDRGIGVHADGAATGSCQLRYPWHAVENLYCKDRRFVVDLVPPNEQSLLEDADKQLMAALADPTTVLSAVSRKASTSLPATAGAATLSWRADSTAAARGIFEFAVSQHRFTLDFAASAAAAAAASSGGPAAHLSGLSGGGDSGCCSCRSSGSSLLRRPSLDRISTSSADATPVRVSKRQQPQQQRGSPAGGSDSVDRCGCHSRSPSPATPAPSGAADSPACNDKASKTAGVAPFSHPAIDRLALAAAAAAAASVTAVIDTSQAGSGRLESTAVRLPAFHSSQSVNRLPVRHGSSGSLNSSHSASTESAAAAAAAARRCQRHLPQLLKQQQCSGSVADLCALNGGPGGSTAALCDRSSDDLDDWQRGRIERQRVELKAARVRRYWELRQLLAELRAQKAAKEAQLAKLVAEEKALSSSSDRCQPTQFLVPVRPAPVAGCGDCGDCGVGDTSSGDAEAVSNGMDEEMARKLAALQLEASVLKAKVEASTKLLREAKEGGRLTGWHLKKRRVAECQRAHEQLQQTNRKIQTLRAEAAARNGTSAAATCPDFRLGASMGSLANAGSLELISNGSQQQLLHRFFTPSPRQHHHQHQQSQPDTYSLSSDISRDSSEQSLSTALVFPGSLRRHQPAASTSDAIDEGTVSVALRRGGSLAAKAGSMGRRSNSLGDLLGEEALLREQQRILFRNLPAPVNTSFPAGSVAATAAEPPVREDSQAGPASIDT</sequence>
<dbReference type="InterPro" id="IPR035963">
    <property type="entry name" value="FERM_2"/>
</dbReference>
<dbReference type="InterPro" id="IPR011993">
    <property type="entry name" value="PH-like_dom_sf"/>
</dbReference>
<name>A0A267GX10_9PLAT</name>
<evidence type="ECO:0000256" key="2">
    <source>
        <dbReference type="SAM" id="MobiDB-lite"/>
    </source>
</evidence>
<gene>
    <name evidence="4" type="ORF">BOX15_Mlig002044g4</name>
</gene>
<dbReference type="InterPro" id="IPR018980">
    <property type="entry name" value="FERM_PH-like_C"/>
</dbReference>
<dbReference type="Pfam" id="PF09380">
    <property type="entry name" value="FERM_C"/>
    <property type="match status" value="1"/>
</dbReference>